<dbReference type="Pfam" id="PF00391">
    <property type="entry name" value="PEP-utilizers"/>
    <property type="match status" value="1"/>
</dbReference>
<dbReference type="RefSeq" id="WP_098511918.1">
    <property type="nucleotide sequence ID" value="NZ_JBIAKZ010000024.1"/>
</dbReference>
<keyword evidence="4" id="KW-1185">Reference proteome</keyword>
<evidence type="ECO:0000313" key="4">
    <source>
        <dbReference type="Proteomes" id="UP000243542"/>
    </source>
</evidence>
<protein>
    <submittedName>
        <fullName evidence="3">Pyruvate phosphate dikinase</fullName>
    </submittedName>
</protein>
<dbReference type="Gene3D" id="3.30.470.20">
    <property type="entry name" value="ATP-grasp fold, B domain"/>
    <property type="match status" value="1"/>
</dbReference>
<gene>
    <name evidence="3" type="ORF">ATK36_2965</name>
</gene>
<evidence type="ECO:0000259" key="1">
    <source>
        <dbReference type="Pfam" id="PF00391"/>
    </source>
</evidence>
<accession>A0A2A9FAC2</accession>
<dbReference type="Gene3D" id="1.10.189.10">
    <property type="entry name" value="Pyruvate Phosphate Dikinase, domain 2"/>
    <property type="match status" value="1"/>
</dbReference>
<name>A0A2A9FAC2_9PSEU</name>
<feature type="domain" description="PEP-utilising enzyme mobile" evidence="1">
    <location>
        <begin position="337"/>
        <end position="404"/>
    </location>
</feature>
<sequence>MTVVWLDGRPSLDRGLLGGKALGLNTMLGLGLPVPPAFTVTTRACRDYHHGGRRMPAALEAELWAGIGRLERATGRRFGSAEHPLRVSVRSGAAHSMPGMLDTVLDLGGADPTQARGRLTAAVAAVFDSWCSPRAQIYRREHAIPDDGGTAVTVQAMVSGDTDDESGTGVLFTCNPMTGRPEPYGEWLPRARGDDLVAGRRTPQPVDLLARHLPRAHTQLLAAGRSLEQVARWPQDIEFTVERGRLWLLQTRDAQCAPVAAVRIAVTLWRAGLIDVSHALQRVGPRRLAELGRHRSATPAAGVPLCRGVPASPGVASGTVVTDPEHARRRADAGHDIVLARPRTDPGDVPAMFAARAVLTEVGGATSHAAIVCRELNLPCVVGCGPGTLTPLQGRQVTVDGDTGAIFPGMLPGPRTGDETDPDVALFRTWAHHAPETVADKEADA</sequence>
<dbReference type="PANTHER" id="PTHR22931">
    <property type="entry name" value="PHOSPHOENOLPYRUVATE DIKINASE-RELATED"/>
    <property type="match status" value="1"/>
</dbReference>
<dbReference type="GO" id="GO:0005524">
    <property type="term" value="F:ATP binding"/>
    <property type="evidence" value="ECO:0007669"/>
    <property type="project" value="InterPro"/>
</dbReference>
<organism evidence="3 4">
    <name type="scientific">Amycolatopsis sulphurea</name>
    <dbReference type="NCBI Taxonomy" id="76022"/>
    <lineage>
        <taxon>Bacteria</taxon>
        <taxon>Bacillati</taxon>
        <taxon>Actinomycetota</taxon>
        <taxon>Actinomycetes</taxon>
        <taxon>Pseudonocardiales</taxon>
        <taxon>Pseudonocardiaceae</taxon>
        <taxon>Amycolatopsis</taxon>
    </lineage>
</organism>
<dbReference type="Gene3D" id="3.50.30.10">
    <property type="entry name" value="Phosphohistidine domain"/>
    <property type="match status" value="1"/>
</dbReference>
<dbReference type="PANTHER" id="PTHR22931:SF9">
    <property type="entry name" value="PYRUVATE, PHOSPHATE DIKINASE 1, CHLOROPLASTIC"/>
    <property type="match status" value="1"/>
</dbReference>
<dbReference type="Proteomes" id="UP000243542">
    <property type="component" value="Unassembled WGS sequence"/>
</dbReference>
<dbReference type="SUPFAM" id="SSF52009">
    <property type="entry name" value="Phosphohistidine domain"/>
    <property type="match status" value="1"/>
</dbReference>
<keyword evidence="3" id="KW-0670">Pyruvate</keyword>
<dbReference type="GO" id="GO:0050242">
    <property type="term" value="F:pyruvate, phosphate dikinase activity"/>
    <property type="evidence" value="ECO:0007669"/>
    <property type="project" value="InterPro"/>
</dbReference>
<dbReference type="AlphaFoldDB" id="A0A2A9FAC2"/>
<keyword evidence="3" id="KW-0808">Transferase</keyword>
<dbReference type="Pfam" id="PF01326">
    <property type="entry name" value="PPDK_N"/>
    <property type="match status" value="1"/>
</dbReference>
<evidence type="ECO:0000313" key="3">
    <source>
        <dbReference type="EMBL" id="PFG47903.1"/>
    </source>
</evidence>
<keyword evidence="3" id="KW-0418">Kinase</keyword>
<dbReference type="EMBL" id="PDJK01000002">
    <property type="protein sequence ID" value="PFG47903.1"/>
    <property type="molecule type" value="Genomic_DNA"/>
</dbReference>
<dbReference type="InterPro" id="IPR002192">
    <property type="entry name" value="PPDK_AMP/ATP-bd"/>
</dbReference>
<feature type="domain" description="Pyruvate phosphate dikinase AMP/ATP-binding" evidence="2">
    <location>
        <begin position="58"/>
        <end position="206"/>
    </location>
</feature>
<dbReference type="InterPro" id="IPR036637">
    <property type="entry name" value="Phosphohistidine_dom_sf"/>
</dbReference>
<dbReference type="InterPro" id="IPR013815">
    <property type="entry name" value="ATP_grasp_subdomain_1"/>
</dbReference>
<dbReference type="SUPFAM" id="SSF56059">
    <property type="entry name" value="Glutathione synthetase ATP-binding domain-like"/>
    <property type="match status" value="1"/>
</dbReference>
<proteinExistence type="predicted"/>
<evidence type="ECO:0000259" key="2">
    <source>
        <dbReference type="Pfam" id="PF01326"/>
    </source>
</evidence>
<dbReference type="InterPro" id="IPR008279">
    <property type="entry name" value="PEP-util_enz_mobile_dom"/>
</dbReference>
<reference evidence="3 4" key="1">
    <citation type="submission" date="2017-10" db="EMBL/GenBank/DDBJ databases">
        <title>Sequencing the genomes of 1000 actinobacteria strains.</title>
        <authorList>
            <person name="Klenk H.-P."/>
        </authorList>
    </citation>
    <scope>NUCLEOTIDE SEQUENCE [LARGE SCALE GENOMIC DNA]</scope>
    <source>
        <strain evidence="3 4">DSM 46092</strain>
    </source>
</reference>
<dbReference type="InterPro" id="IPR010121">
    <property type="entry name" value="Pyruvate_phosphate_dikinase"/>
</dbReference>
<dbReference type="Gene3D" id="3.30.1490.20">
    <property type="entry name" value="ATP-grasp fold, A domain"/>
    <property type="match status" value="1"/>
</dbReference>
<dbReference type="GO" id="GO:0016301">
    <property type="term" value="F:kinase activity"/>
    <property type="evidence" value="ECO:0007669"/>
    <property type="project" value="UniProtKB-KW"/>
</dbReference>
<comment type="caution">
    <text evidence="3">The sequence shown here is derived from an EMBL/GenBank/DDBJ whole genome shotgun (WGS) entry which is preliminary data.</text>
</comment>